<dbReference type="InterPro" id="IPR013320">
    <property type="entry name" value="ConA-like_dom_sf"/>
</dbReference>
<dbReference type="Pfam" id="PF13385">
    <property type="entry name" value="Laminin_G_3"/>
    <property type="match status" value="1"/>
</dbReference>
<proteinExistence type="predicted"/>
<dbReference type="AlphaFoldDB" id="A0A397AGX3"/>
<reference evidence="1 2" key="1">
    <citation type="submission" date="2018-08" db="EMBL/GenBank/DDBJ databases">
        <title>Aphanomyces genome sequencing and annotation.</title>
        <authorList>
            <person name="Minardi D."/>
            <person name="Oidtmann B."/>
            <person name="Van Der Giezen M."/>
            <person name="Studholme D.J."/>
        </authorList>
    </citation>
    <scope>NUCLEOTIDE SEQUENCE [LARGE SCALE GENOMIC DNA]</scope>
    <source>
        <strain evidence="1 2">Yx</strain>
    </source>
</reference>
<evidence type="ECO:0000313" key="1">
    <source>
        <dbReference type="EMBL" id="RHY05029.1"/>
    </source>
</evidence>
<dbReference type="VEuPathDB" id="FungiDB:H257_02112"/>
<feature type="non-terminal residue" evidence="1">
    <location>
        <position position="711"/>
    </location>
</feature>
<dbReference type="Proteomes" id="UP000266239">
    <property type="component" value="Unassembled WGS sequence"/>
</dbReference>
<organism evidence="1 2">
    <name type="scientific">Aphanomyces astaci</name>
    <name type="common">Crayfish plague agent</name>
    <dbReference type="NCBI Taxonomy" id="112090"/>
    <lineage>
        <taxon>Eukaryota</taxon>
        <taxon>Sar</taxon>
        <taxon>Stramenopiles</taxon>
        <taxon>Oomycota</taxon>
        <taxon>Saprolegniomycetes</taxon>
        <taxon>Saprolegniales</taxon>
        <taxon>Verrucalvaceae</taxon>
        <taxon>Aphanomyces</taxon>
    </lineage>
</organism>
<dbReference type="Gene3D" id="2.60.120.200">
    <property type="match status" value="1"/>
</dbReference>
<sequence length="711" mass="78176">MGPSTTRGTPLKIIGLSILHDSLCKLTSSSAKCELLRAFIEPVECGGDMGGWLTLTVNAWQEPKVEFHRNAVADVDDVGLTPLQVLEQDMHTQYSVAYHSKLSKAFENLYIRLAKIVASPESSLLLKKRALNLWGVTFHDAPSVLRHTGILHTLGELLQHEAAHVALAASPPLDILDDAISSSTHGVPSSSCLAPRLRPVEKLVYMATSRHNVHQACWHVFSWLCKQFMANEQFMANSYDSAMSSDLRPSASAKAVVCASPRKRLTLPPKLIVSTMEESFDHMVLVLLQEAAKIKDALTGWNHHATELTRCVNTSHVLLLADPHVVSSAPTIFTTTSSKEERAHDPRGWTVCMWIHVDEIGAVPVVLVANGDAPLVTLENHGYIGVTWNDSMIKVVSTGALKRRGWTHVACNFLPDKAELYLNGVLDTAQVGQYYHVVMHPTFTVGGLCGDQSTNQPEHHSSSHILLDDVTVHYTPLNPQQIGSLAAAGSLLFRIKQRQLLDQHCTSLLSLLAWLATVKVPRLFDRDGGVVTWLGLDGPLKAKSSSMLRTARSSLMDSFVTLFRALLLSPTWTPELLSKFAGHSPETILVKMGDTMHGLLEWVLQHPLSIDGHGTTFMQDMDEDIQIAIYMHIRASLLRLAMAQTLHPCVARTMLSHESVVTELLAVAVRPVQSSLEDVFGNELDVVSKLDNVQGLVDWIADDNNSNMTES</sequence>
<gene>
    <name evidence="1" type="ORF">DYB25_011528</name>
</gene>
<dbReference type="EMBL" id="QUTA01008028">
    <property type="protein sequence ID" value="RHY05029.1"/>
    <property type="molecule type" value="Genomic_DNA"/>
</dbReference>
<dbReference type="SUPFAM" id="SSF49899">
    <property type="entry name" value="Concanavalin A-like lectins/glucanases"/>
    <property type="match status" value="1"/>
</dbReference>
<comment type="caution">
    <text evidence="1">The sequence shown here is derived from an EMBL/GenBank/DDBJ whole genome shotgun (WGS) entry which is preliminary data.</text>
</comment>
<name>A0A397AGX3_APHAT</name>
<accession>A0A397AGX3</accession>
<evidence type="ECO:0000313" key="2">
    <source>
        <dbReference type="Proteomes" id="UP000266239"/>
    </source>
</evidence>
<protein>
    <submittedName>
        <fullName evidence="1">Uncharacterized protein</fullName>
    </submittedName>
</protein>